<evidence type="ECO:0000259" key="1">
    <source>
        <dbReference type="Pfam" id="PF00501"/>
    </source>
</evidence>
<reference evidence="2" key="1">
    <citation type="submission" date="2018-05" db="EMBL/GenBank/DDBJ databases">
        <authorList>
            <person name="Lanie J.A."/>
            <person name="Ng W.-L."/>
            <person name="Kazmierczak K.M."/>
            <person name="Andrzejewski T.M."/>
            <person name="Davidsen T.M."/>
            <person name="Wayne K.J."/>
            <person name="Tettelin H."/>
            <person name="Glass J.I."/>
            <person name="Rusch D."/>
            <person name="Podicherti R."/>
            <person name="Tsui H.-C.T."/>
            <person name="Winkler M.E."/>
        </authorList>
    </citation>
    <scope>NUCLEOTIDE SEQUENCE</scope>
</reference>
<organism evidence="2">
    <name type="scientific">marine metagenome</name>
    <dbReference type="NCBI Taxonomy" id="408172"/>
    <lineage>
        <taxon>unclassified sequences</taxon>
        <taxon>metagenomes</taxon>
        <taxon>ecological metagenomes</taxon>
    </lineage>
</organism>
<dbReference type="InterPro" id="IPR020845">
    <property type="entry name" value="AMP-binding_CS"/>
</dbReference>
<dbReference type="PANTHER" id="PTHR43767">
    <property type="entry name" value="LONG-CHAIN-FATTY-ACID--COA LIGASE"/>
    <property type="match status" value="1"/>
</dbReference>
<dbReference type="EMBL" id="UINC01011851">
    <property type="protein sequence ID" value="SVA52048.1"/>
    <property type="molecule type" value="Genomic_DNA"/>
</dbReference>
<dbReference type="InterPro" id="IPR050237">
    <property type="entry name" value="ATP-dep_AMP-bd_enzyme"/>
</dbReference>
<dbReference type="NCBIfam" id="NF006754">
    <property type="entry name" value="PRK09274.1"/>
    <property type="match status" value="1"/>
</dbReference>
<dbReference type="InterPro" id="IPR000873">
    <property type="entry name" value="AMP-dep_synth/lig_dom"/>
</dbReference>
<protein>
    <recommendedName>
        <fullName evidence="1">AMP-dependent synthetase/ligase domain-containing protein</fullName>
    </recommendedName>
</protein>
<dbReference type="PROSITE" id="PS00455">
    <property type="entry name" value="AMP_BINDING"/>
    <property type="match status" value="1"/>
</dbReference>
<dbReference type="Pfam" id="PF00501">
    <property type="entry name" value="AMP-binding"/>
    <property type="match status" value="1"/>
</dbReference>
<dbReference type="SUPFAM" id="SSF56801">
    <property type="entry name" value="Acetyl-CoA synthetase-like"/>
    <property type="match status" value="1"/>
</dbReference>
<dbReference type="AlphaFoldDB" id="A0A381WIT6"/>
<dbReference type="PANTHER" id="PTHR43767:SF1">
    <property type="entry name" value="NONRIBOSOMAL PEPTIDE SYNTHASE PES1 (EUROFUNG)-RELATED"/>
    <property type="match status" value="1"/>
</dbReference>
<evidence type="ECO:0000313" key="2">
    <source>
        <dbReference type="EMBL" id="SVA52048.1"/>
    </source>
</evidence>
<name>A0A381WIT6_9ZZZZ</name>
<accession>A0A381WIT6</accession>
<sequence>MKQALHNIAFSLEHIAQNHPNQTAITESHTGTSISFRELSDESSRVASGLNQYGLKKGDHVLLFVPFSIRFISIVFALFKAEAVPILIDPGLGKKNILKCIRETEAQGIIATPIVHLISKFFPKSFRSLKYKVSTTSCWLWKGRSLKDIGNMDKPSFAHNATLSSDPAAILFTSGSTGSPKGVVYTHGMFSLQLDALRSCYKIQPGEVDLSTFPLFSLFGVGIGMTSILPEMDFTHPAKVNPEKILNTITKYNVTSGFGSPALWNTISRYCISNNRHLSSLNRILMAGAPIPGSLIKRFDHILEPKAKIHTPYGATEALPVTSIERKEILEDTLKKSQQGYGTCVGQTVPDIELRIIEITDNSIPEWKDSIELTHGEIGEIAVKGPWVTRNYFKRDDVTRLAKIKDRGNSFWHRMGDVGYIDDKNRLWFCGRKSQRVRTANGTLFTIQCEGVFNAHPKVKRSALVGVGEIENQKPVIIIEPEHFRELKNNSARNSLIKELLALGGQYNHTHQIKDILIYQNFPVDIRHNAKISREQLAQWATCKTLGKRER</sequence>
<feature type="domain" description="AMP-dependent synthetase/ligase" evidence="1">
    <location>
        <begin position="12"/>
        <end position="393"/>
    </location>
</feature>
<gene>
    <name evidence="2" type="ORF">METZ01_LOCUS104902</name>
</gene>
<proteinExistence type="predicted"/>
<dbReference type="InterPro" id="IPR042099">
    <property type="entry name" value="ANL_N_sf"/>
</dbReference>
<dbReference type="Gene3D" id="3.40.50.12780">
    <property type="entry name" value="N-terminal domain of ligase-like"/>
    <property type="match status" value="1"/>
</dbReference>